<dbReference type="STRING" id="59843.A3958_11785"/>
<evidence type="ECO:0000313" key="2">
    <source>
        <dbReference type="EMBL" id="KZS46633.1"/>
    </source>
</evidence>
<keyword evidence="3" id="KW-1185">Reference proteome</keyword>
<proteinExistence type="predicted"/>
<dbReference type="Pfam" id="PF12867">
    <property type="entry name" value="DinB_2"/>
    <property type="match status" value="1"/>
</dbReference>
<dbReference type="SUPFAM" id="SSF109854">
    <property type="entry name" value="DinB/YfiT-like putative metalloenzymes"/>
    <property type="match status" value="1"/>
</dbReference>
<organism evidence="2 3">
    <name type="scientific">Paenibacillus glucanolyticus</name>
    <dbReference type="NCBI Taxonomy" id="59843"/>
    <lineage>
        <taxon>Bacteria</taxon>
        <taxon>Bacillati</taxon>
        <taxon>Bacillota</taxon>
        <taxon>Bacilli</taxon>
        <taxon>Bacillales</taxon>
        <taxon>Paenibacillaceae</taxon>
        <taxon>Paenibacillus</taxon>
    </lineage>
</organism>
<dbReference type="OrthoDB" id="2427314at2"/>
<comment type="caution">
    <text evidence="2">The sequence shown here is derived from an EMBL/GenBank/DDBJ whole genome shotgun (WGS) entry which is preliminary data.</text>
</comment>
<evidence type="ECO:0000259" key="1">
    <source>
        <dbReference type="Pfam" id="PF12867"/>
    </source>
</evidence>
<dbReference type="InterPro" id="IPR024775">
    <property type="entry name" value="DinB-like"/>
</dbReference>
<name>A0A163JK42_9BACL</name>
<feature type="domain" description="DinB-like" evidence="1">
    <location>
        <begin position="20"/>
        <end position="138"/>
    </location>
</feature>
<accession>A0A163JK42</accession>
<evidence type="ECO:0000313" key="3">
    <source>
        <dbReference type="Proteomes" id="UP000076796"/>
    </source>
</evidence>
<gene>
    <name evidence="2" type="ORF">AWU65_12245</name>
</gene>
<dbReference type="InterPro" id="IPR034660">
    <property type="entry name" value="DinB/YfiT-like"/>
</dbReference>
<dbReference type="Gene3D" id="1.20.120.450">
    <property type="entry name" value="dinb family like domain"/>
    <property type="match status" value="1"/>
</dbReference>
<protein>
    <submittedName>
        <fullName evidence="2">Damage-inducible protein DinB</fullName>
    </submittedName>
</protein>
<dbReference type="EMBL" id="LWMH01000001">
    <property type="protein sequence ID" value="KZS46633.1"/>
    <property type="molecule type" value="Genomic_DNA"/>
</dbReference>
<dbReference type="Proteomes" id="UP000076796">
    <property type="component" value="Unassembled WGS sequence"/>
</dbReference>
<dbReference type="GeneID" id="97558032"/>
<reference evidence="2" key="1">
    <citation type="journal article" date="2016" name="Genome Announc.">
        <title>Draft genomes of two strains of Paenibacillus glucanolyticus with capability to degrade lignocellulose.</title>
        <authorList>
            <person name="Mathews S.L."/>
            <person name="Pawlak J."/>
            <person name="Grunden A.M."/>
        </authorList>
    </citation>
    <scope>NUCLEOTIDE SEQUENCE [LARGE SCALE GENOMIC DNA]</scope>
    <source>
        <strain evidence="2">SLM1</strain>
    </source>
</reference>
<dbReference type="AlphaFoldDB" id="A0A163JK42"/>
<sequence length="156" mass="17929">MNSYCTYALHQIEVAVVSIVAIIDKLDEADLLVKPTEDKHSVGELLKHIAVICRADFHISQGAAQEEMSAYYAGVSIHNLKDIQAELLSNYSYLEQAFREMTEEELHHEMTSYWGVTYSRYEWLLEILGHVYHHRGQLHAMLVHCNGKDPKVPLFE</sequence>
<dbReference type="RefSeq" id="WP_063478434.1">
    <property type="nucleotide sequence ID" value="NZ_CP147845.1"/>
</dbReference>